<dbReference type="InterPro" id="IPR011047">
    <property type="entry name" value="Quinoprotein_ADH-like_sf"/>
</dbReference>
<dbReference type="EMBL" id="AVPJ01000015">
    <property type="protein sequence ID" value="KGN30865.1"/>
    <property type="molecule type" value="Genomic_DNA"/>
</dbReference>
<feature type="domain" description="Pyrrolo-quinoline quinone repeat" evidence="1">
    <location>
        <begin position="403"/>
        <end position="564"/>
    </location>
</feature>
<dbReference type="eggNOG" id="COG1520">
    <property type="taxonomic scope" value="Bacteria"/>
</dbReference>
<dbReference type="InterPro" id="IPR002372">
    <property type="entry name" value="PQQ_rpt_dom"/>
</dbReference>
<name>A0A0A0J0A2_9MICO</name>
<evidence type="ECO:0000259" key="1">
    <source>
        <dbReference type="Pfam" id="PF13360"/>
    </source>
</evidence>
<evidence type="ECO:0000313" key="3">
    <source>
        <dbReference type="Proteomes" id="UP000030002"/>
    </source>
</evidence>
<sequence>MHADGGGGAPGGYGIVTAPNGDVYVGTYGDGHLYRRAAGSNSTIEDLGRPRPGDTYVFAMTIIDGKLYGGTYPGGAVFSYDLATGAVRDYGRMMDGQLYVRSITSLDGIVYAGTYDCHIFAIDPATGVKTELPQPAPNCGNVSDMNAIDGRLYARIGSSIINATEHVYDPASGTWVGSIPNVAGLSLSEVGPDGKIYYMHTDGAVGTVSRFDPETLAVEKTSAVVSGRVVNNRGVGWMDLGDPGWPGQTLVQVLWRGQVVLYNPQTDRSEVRDAPLSGEPIRINVIGADDEVYVGGYLNGGIAAVDPDSGAKTFHRFAQGESILPDGDQVWLGVYPDARVYAWDRTKVWHNPAYSPGPIGSVDNPTLLHDGGPGDQNRISAVADLGNRVAFGTQPNATLTGSVVVVDKATRTPTVWEGPIADQSTVGLAARGGTLFGGTSIIASYAQPAPTTTDAHLYALDPTTGELKWSVVPSPGAPAIRGVEVDSKDRVWALTNGALTSHNSRNGDLMRTIRLTADQHSGRLAGELEYDPEANVLWALVQGSKLYAVDAQTGKARLVLERPMLRLAVSSSGTAFVSSNAELLAVEFNQG</sequence>
<evidence type="ECO:0000313" key="2">
    <source>
        <dbReference type="EMBL" id="KGN30865.1"/>
    </source>
</evidence>
<accession>A0A0A0J0A2</accession>
<keyword evidence="3" id="KW-1185">Reference proteome</keyword>
<proteinExistence type="predicted"/>
<dbReference type="Pfam" id="PF13360">
    <property type="entry name" value="PQQ_2"/>
    <property type="match status" value="1"/>
</dbReference>
<dbReference type="Proteomes" id="UP000030002">
    <property type="component" value="Unassembled WGS sequence"/>
</dbReference>
<comment type="caution">
    <text evidence="2">The sequence shown here is derived from an EMBL/GenBank/DDBJ whole genome shotgun (WGS) entry which is preliminary data.</text>
</comment>
<organism evidence="2 3">
    <name type="scientific">Knoellia sinensis KCTC 19936</name>
    <dbReference type="NCBI Taxonomy" id="1385520"/>
    <lineage>
        <taxon>Bacteria</taxon>
        <taxon>Bacillati</taxon>
        <taxon>Actinomycetota</taxon>
        <taxon>Actinomycetes</taxon>
        <taxon>Micrococcales</taxon>
        <taxon>Intrasporangiaceae</taxon>
        <taxon>Knoellia</taxon>
    </lineage>
</organism>
<dbReference type="InterPro" id="IPR018391">
    <property type="entry name" value="PQQ_b-propeller_rpt"/>
</dbReference>
<dbReference type="AlphaFoldDB" id="A0A0A0J0A2"/>
<gene>
    <name evidence="2" type="ORF">N802_05575</name>
</gene>
<reference evidence="2 3" key="1">
    <citation type="submission" date="2013-08" db="EMBL/GenBank/DDBJ databases">
        <title>The genome sequence of Knoellia sinensis.</title>
        <authorList>
            <person name="Zhu W."/>
            <person name="Wang G."/>
        </authorList>
    </citation>
    <scope>NUCLEOTIDE SEQUENCE [LARGE SCALE GENOMIC DNA]</scope>
    <source>
        <strain evidence="2 3">KCTC 19936</strain>
    </source>
</reference>
<protein>
    <recommendedName>
        <fullName evidence="1">Pyrrolo-quinoline quinone repeat domain-containing protein</fullName>
    </recommendedName>
</protein>
<dbReference type="Gene3D" id="2.130.10.10">
    <property type="entry name" value="YVTN repeat-like/Quinoprotein amine dehydrogenase"/>
    <property type="match status" value="2"/>
</dbReference>
<dbReference type="SMART" id="SM00564">
    <property type="entry name" value="PQQ"/>
    <property type="match status" value="2"/>
</dbReference>
<dbReference type="SUPFAM" id="SSF50998">
    <property type="entry name" value="Quinoprotein alcohol dehydrogenase-like"/>
    <property type="match status" value="2"/>
</dbReference>
<dbReference type="InterPro" id="IPR015943">
    <property type="entry name" value="WD40/YVTN_repeat-like_dom_sf"/>
</dbReference>
<dbReference type="RefSeq" id="WP_052110039.1">
    <property type="nucleotide sequence ID" value="NZ_AVPJ01000015.1"/>
</dbReference>
<dbReference type="STRING" id="1385520.N802_05575"/>